<dbReference type="STRING" id="417292.SAMN05421806_11559"/>
<accession>A0A1G9G967</accession>
<evidence type="ECO:0000256" key="1">
    <source>
        <dbReference type="SAM" id="SignalP"/>
    </source>
</evidence>
<keyword evidence="3" id="KW-1185">Reference proteome</keyword>
<reference evidence="2 3" key="1">
    <citation type="submission" date="2016-10" db="EMBL/GenBank/DDBJ databases">
        <authorList>
            <person name="de Groot N.N."/>
        </authorList>
    </citation>
    <scope>NUCLEOTIDE SEQUENCE [LARGE SCALE GENOMIC DNA]</scope>
    <source>
        <strain evidence="2 3">CGMCC 4.5727</strain>
    </source>
</reference>
<protein>
    <recommendedName>
        <fullName evidence="4">Secreted protein</fullName>
    </recommendedName>
</protein>
<dbReference type="EMBL" id="FNFF01000015">
    <property type="protein sequence ID" value="SDK97172.1"/>
    <property type="molecule type" value="Genomic_DNA"/>
</dbReference>
<sequence length="131" mass="13744">MAAGAIRKARAVLVLLALALVLTLAGPFSGDAHAASRCTGRKVADLRFSTGNVQVYRSGGYLCAMTYAKHRGPLRPMAVSIQARGSRPVVKSGLHRASVGPVRTHVGHRKVWIKGAVGRGKVSKAWSAFGG</sequence>
<name>A0A1G9G967_9ACTN</name>
<gene>
    <name evidence="2" type="ORF">SAMN05421806_11559</name>
</gene>
<evidence type="ECO:0000313" key="3">
    <source>
        <dbReference type="Proteomes" id="UP000199155"/>
    </source>
</evidence>
<feature type="chain" id="PRO_5011672910" description="Secreted protein" evidence="1">
    <location>
        <begin position="35"/>
        <end position="131"/>
    </location>
</feature>
<organism evidence="2 3">
    <name type="scientific">Streptomyces indicus</name>
    <dbReference type="NCBI Taxonomy" id="417292"/>
    <lineage>
        <taxon>Bacteria</taxon>
        <taxon>Bacillati</taxon>
        <taxon>Actinomycetota</taxon>
        <taxon>Actinomycetes</taxon>
        <taxon>Kitasatosporales</taxon>
        <taxon>Streptomycetaceae</taxon>
        <taxon>Streptomyces</taxon>
    </lineage>
</organism>
<dbReference type="AlphaFoldDB" id="A0A1G9G967"/>
<dbReference type="OrthoDB" id="4321110at2"/>
<evidence type="ECO:0000313" key="2">
    <source>
        <dbReference type="EMBL" id="SDK97172.1"/>
    </source>
</evidence>
<dbReference type="Proteomes" id="UP000199155">
    <property type="component" value="Unassembled WGS sequence"/>
</dbReference>
<proteinExistence type="predicted"/>
<evidence type="ECO:0008006" key="4">
    <source>
        <dbReference type="Google" id="ProtNLM"/>
    </source>
</evidence>
<keyword evidence="1" id="KW-0732">Signal</keyword>
<feature type="signal peptide" evidence="1">
    <location>
        <begin position="1"/>
        <end position="34"/>
    </location>
</feature>